<feature type="compositionally biased region" description="Basic and acidic residues" evidence="1">
    <location>
        <begin position="257"/>
        <end position="266"/>
    </location>
</feature>
<evidence type="ECO:0000313" key="2">
    <source>
        <dbReference type="EMBL" id="KAF2643118.1"/>
    </source>
</evidence>
<feature type="compositionally biased region" description="Basic and acidic residues" evidence="1">
    <location>
        <begin position="64"/>
        <end position="73"/>
    </location>
</feature>
<dbReference type="EMBL" id="MU006780">
    <property type="protein sequence ID" value="KAF2643118.1"/>
    <property type="molecule type" value="Genomic_DNA"/>
</dbReference>
<feature type="compositionally biased region" description="Acidic residues" evidence="1">
    <location>
        <begin position="45"/>
        <end position="57"/>
    </location>
</feature>
<sequence>MPMSDLGLEGEIWLKLTQEWSLDRAHSSSKPLGNGEANNRGGGEGEGEGEGNDEGSDEGGGKGNAEDNDKGEAEGAPPTKAPKSIPNQQKRPQRKRQDHHHPTHHKPPPKQASPKTQIHEHFRSHGGIYPLADIPEVDEPTSTRVSIKSQTSRGSFETGDTEYFETRSIVCGPHDGSPTTVDDTTTEIVSVGRAVILQPVKAQQLDDGSSMRTTSSASLVADPMCPRLVRGGIDRGRTTPPPVPIVARSSCASSWTSEERDGDWKDGGSAGSVRVRPYWEASTRSLDLEKGGDQAQLVGAKVGKEGQMYEVSKEEDGSYMRWGSNDEGGWTRRDEGRRKKLKRWFRELFSCGSSRDFGVV</sequence>
<feature type="region of interest" description="Disordered" evidence="1">
    <location>
        <begin position="23"/>
        <end position="159"/>
    </location>
</feature>
<organism evidence="2 3">
    <name type="scientific">Massarina eburnea CBS 473.64</name>
    <dbReference type="NCBI Taxonomy" id="1395130"/>
    <lineage>
        <taxon>Eukaryota</taxon>
        <taxon>Fungi</taxon>
        <taxon>Dikarya</taxon>
        <taxon>Ascomycota</taxon>
        <taxon>Pezizomycotina</taxon>
        <taxon>Dothideomycetes</taxon>
        <taxon>Pleosporomycetidae</taxon>
        <taxon>Pleosporales</taxon>
        <taxon>Massarineae</taxon>
        <taxon>Massarinaceae</taxon>
        <taxon>Massarina</taxon>
    </lineage>
</organism>
<protein>
    <submittedName>
        <fullName evidence="2">Uncharacterized protein</fullName>
    </submittedName>
</protein>
<proteinExistence type="predicted"/>
<feature type="region of interest" description="Disordered" evidence="1">
    <location>
        <begin position="233"/>
        <end position="270"/>
    </location>
</feature>
<gene>
    <name evidence="2" type="ORF">P280DRAFT_515557</name>
</gene>
<evidence type="ECO:0000313" key="3">
    <source>
        <dbReference type="Proteomes" id="UP000799753"/>
    </source>
</evidence>
<name>A0A6A6S9K1_9PLEO</name>
<feature type="compositionally biased region" description="Basic residues" evidence="1">
    <location>
        <begin position="91"/>
        <end position="108"/>
    </location>
</feature>
<keyword evidence="3" id="KW-1185">Reference proteome</keyword>
<evidence type="ECO:0000256" key="1">
    <source>
        <dbReference type="SAM" id="MobiDB-lite"/>
    </source>
</evidence>
<reference evidence="2" key="1">
    <citation type="journal article" date="2020" name="Stud. Mycol.">
        <title>101 Dothideomycetes genomes: a test case for predicting lifestyles and emergence of pathogens.</title>
        <authorList>
            <person name="Haridas S."/>
            <person name="Albert R."/>
            <person name="Binder M."/>
            <person name="Bloem J."/>
            <person name="Labutti K."/>
            <person name="Salamov A."/>
            <person name="Andreopoulos B."/>
            <person name="Baker S."/>
            <person name="Barry K."/>
            <person name="Bills G."/>
            <person name="Bluhm B."/>
            <person name="Cannon C."/>
            <person name="Castanera R."/>
            <person name="Culley D."/>
            <person name="Daum C."/>
            <person name="Ezra D."/>
            <person name="Gonzalez J."/>
            <person name="Henrissat B."/>
            <person name="Kuo A."/>
            <person name="Liang C."/>
            <person name="Lipzen A."/>
            <person name="Lutzoni F."/>
            <person name="Magnuson J."/>
            <person name="Mondo S."/>
            <person name="Nolan M."/>
            <person name="Ohm R."/>
            <person name="Pangilinan J."/>
            <person name="Park H.-J."/>
            <person name="Ramirez L."/>
            <person name="Alfaro M."/>
            <person name="Sun H."/>
            <person name="Tritt A."/>
            <person name="Yoshinaga Y."/>
            <person name="Zwiers L.-H."/>
            <person name="Turgeon B."/>
            <person name="Goodwin S."/>
            <person name="Spatafora J."/>
            <person name="Crous P."/>
            <person name="Grigoriev I."/>
        </authorList>
    </citation>
    <scope>NUCLEOTIDE SEQUENCE</scope>
    <source>
        <strain evidence="2">CBS 473.64</strain>
    </source>
</reference>
<accession>A0A6A6S9K1</accession>
<feature type="compositionally biased region" description="Polar residues" evidence="1">
    <location>
        <begin position="140"/>
        <end position="155"/>
    </location>
</feature>
<dbReference type="Proteomes" id="UP000799753">
    <property type="component" value="Unassembled WGS sequence"/>
</dbReference>
<dbReference type="AlphaFoldDB" id="A0A6A6S9K1"/>